<protein>
    <submittedName>
        <fullName evidence="1">Uncharacterized protein</fullName>
    </submittedName>
</protein>
<name>G2YL24_BOTF4</name>
<accession>G2YL24</accession>
<dbReference type="Proteomes" id="UP000008177">
    <property type="component" value="Unplaced contigs"/>
</dbReference>
<gene>
    <name evidence="1" type="ORF">BofuT4_uP081170.1</name>
</gene>
<sequence length="77" mass="8470">MYSVQISPATTGEIITLELGVELDTGVKRRGCWIKYAGRRTDAMAMLLKGTKSIDPSVTLLFPSHEDILRIAEPIPP</sequence>
<reference evidence="2" key="1">
    <citation type="journal article" date="2011" name="PLoS Genet.">
        <title>Genomic analysis of the necrotrophic fungal pathogens Sclerotinia sclerotiorum and Botrytis cinerea.</title>
        <authorList>
            <person name="Amselem J."/>
            <person name="Cuomo C.A."/>
            <person name="van Kan J.A."/>
            <person name="Viaud M."/>
            <person name="Benito E.P."/>
            <person name="Couloux A."/>
            <person name="Coutinho P.M."/>
            <person name="de Vries R.P."/>
            <person name="Dyer P.S."/>
            <person name="Fillinger S."/>
            <person name="Fournier E."/>
            <person name="Gout L."/>
            <person name="Hahn M."/>
            <person name="Kohn L."/>
            <person name="Lapalu N."/>
            <person name="Plummer K.M."/>
            <person name="Pradier J.M."/>
            <person name="Quevillon E."/>
            <person name="Sharon A."/>
            <person name="Simon A."/>
            <person name="ten Have A."/>
            <person name="Tudzynski B."/>
            <person name="Tudzynski P."/>
            <person name="Wincker P."/>
            <person name="Andrew M."/>
            <person name="Anthouard V."/>
            <person name="Beever R.E."/>
            <person name="Beffa R."/>
            <person name="Benoit I."/>
            <person name="Bouzid O."/>
            <person name="Brault B."/>
            <person name="Chen Z."/>
            <person name="Choquer M."/>
            <person name="Collemare J."/>
            <person name="Cotton P."/>
            <person name="Danchin E.G."/>
            <person name="Da Silva C."/>
            <person name="Gautier A."/>
            <person name="Giraud C."/>
            <person name="Giraud T."/>
            <person name="Gonzalez C."/>
            <person name="Grossetete S."/>
            <person name="Guldener U."/>
            <person name="Henrissat B."/>
            <person name="Howlett B.J."/>
            <person name="Kodira C."/>
            <person name="Kretschmer M."/>
            <person name="Lappartient A."/>
            <person name="Leroch M."/>
            <person name="Levis C."/>
            <person name="Mauceli E."/>
            <person name="Neuveglise C."/>
            <person name="Oeser B."/>
            <person name="Pearson M."/>
            <person name="Poulain J."/>
            <person name="Poussereau N."/>
            <person name="Quesneville H."/>
            <person name="Rascle C."/>
            <person name="Schumacher J."/>
            <person name="Segurens B."/>
            <person name="Sexton A."/>
            <person name="Silva E."/>
            <person name="Sirven C."/>
            <person name="Soanes D.M."/>
            <person name="Talbot N.J."/>
            <person name="Templeton M."/>
            <person name="Yandava C."/>
            <person name="Yarden O."/>
            <person name="Zeng Q."/>
            <person name="Rollins J.A."/>
            <person name="Lebrun M.H."/>
            <person name="Dickman M."/>
        </authorList>
    </citation>
    <scope>NUCLEOTIDE SEQUENCE [LARGE SCALE GENOMIC DNA]</scope>
    <source>
        <strain evidence="2">T4</strain>
    </source>
</reference>
<evidence type="ECO:0000313" key="1">
    <source>
        <dbReference type="EMBL" id="CCD52322.1"/>
    </source>
</evidence>
<organism evidence="1 2">
    <name type="scientific">Botryotinia fuckeliana (strain T4)</name>
    <name type="common">Noble rot fungus</name>
    <name type="synonym">Botrytis cinerea</name>
    <dbReference type="NCBI Taxonomy" id="999810"/>
    <lineage>
        <taxon>Eukaryota</taxon>
        <taxon>Fungi</taxon>
        <taxon>Dikarya</taxon>
        <taxon>Ascomycota</taxon>
        <taxon>Pezizomycotina</taxon>
        <taxon>Leotiomycetes</taxon>
        <taxon>Helotiales</taxon>
        <taxon>Sclerotiniaceae</taxon>
        <taxon>Botrytis</taxon>
    </lineage>
</organism>
<dbReference type="InParanoid" id="G2YL24"/>
<proteinExistence type="predicted"/>
<dbReference type="HOGENOM" id="CLU_2637795_0_0_1"/>
<dbReference type="AlphaFoldDB" id="G2YL24"/>
<dbReference type="EMBL" id="FQ790341">
    <property type="protein sequence ID" value="CCD52322.1"/>
    <property type="molecule type" value="Genomic_DNA"/>
</dbReference>
<evidence type="ECO:0000313" key="2">
    <source>
        <dbReference type="Proteomes" id="UP000008177"/>
    </source>
</evidence>